<evidence type="ECO:0000313" key="3">
    <source>
        <dbReference type="Proteomes" id="UP000289738"/>
    </source>
</evidence>
<dbReference type="PANTHER" id="PTHR46868">
    <property type="entry name" value="FCS-LIKE ZINC FINGER 11"/>
    <property type="match status" value="1"/>
</dbReference>
<dbReference type="Proteomes" id="UP000289738">
    <property type="component" value="Chromosome B08"/>
</dbReference>
<gene>
    <name evidence="2" type="ORF">Ahy_B08g089604</name>
</gene>
<name>A0A444XYB6_ARAHY</name>
<feature type="region of interest" description="Disordered" evidence="1">
    <location>
        <begin position="1"/>
        <end position="20"/>
    </location>
</feature>
<dbReference type="STRING" id="3818.A0A444XYB6"/>
<dbReference type="AlphaFoldDB" id="A0A444XYB6"/>
<dbReference type="InterPro" id="IPR044585">
    <property type="entry name" value="FLZ10/11"/>
</dbReference>
<proteinExistence type="predicted"/>
<organism evidence="2 3">
    <name type="scientific">Arachis hypogaea</name>
    <name type="common">Peanut</name>
    <dbReference type="NCBI Taxonomy" id="3818"/>
    <lineage>
        <taxon>Eukaryota</taxon>
        <taxon>Viridiplantae</taxon>
        <taxon>Streptophyta</taxon>
        <taxon>Embryophyta</taxon>
        <taxon>Tracheophyta</taxon>
        <taxon>Spermatophyta</taxon>
        <taxon>Magnoliopsida</taxon>
        <taxon>eudicotyledons</taxon>
        <taxon>Gunneridae</taxon>
        <taxon>Pentapetalae</taxon>
        <taxon>rosids</taxon>
        <taxon>fabids</taxon>
        <taxon>Fabales</taxon>
        <taxon>Fabaceae</taxon>
        <taxon>Papilionoideae</taxon>
        <taxon>50 kb inversion clade</taxon>
        <taxon>dalbergioids sensu lato</taxon>
        <taxon>Dalbergieae</taxon>
        <taxon>Pterocarpus clade</taxon>
        <taxon>Arachis</taxon>
    </lineage>
</organism>
<comment type="caution">
    <text evidence="2">The sequence shown here is derived from an EMBL/GenBank/DDBJ whole genome shotgun (WGS) entry which is preliminary data.</text>
</comment>
<dbReference type="Gramene" id="arahy.Tifrunner.gnm2.ann2.Ah18g417100.1">
    <property type="protein sequence ID" value="arahy.Tifrunner.gnm2.ann2.Ah18g417100.1-CDS-1"/>
    <property type="gene ID" value="arahy.Tifrunner.gnm2.ann2.Ah18g417100"/>
</dbReference>
<evidence type="ECO:0000256" key="1">
    <source>
        <dbReference type="SAM" id="MobiDB-lite"/>
    </source>
</evidence>
<dbReference type="EMBL" id="SDMP01000018">
    <property type="protein sequence ID" value="RYQ94663.1"/>
    <property type="molecule type" value="Genomic_DNA"/>
</dbReference>
<protein>
    <submittedName>
        <fullName evidence="2">Uncharacterized protein</fullName>
    </submittedName>
</protein>
<accession>A0A444XYB6</accession>
<evidence type="ECO:0000313" key="2">
    <source>
        <dbReference type="EMBL" id="RYQ94663.1"/>
    </source>
</evidence>
<dbReference type="PANTHER" id="PTHR46868:SF7">
    <property type="entry name" value="DUF581 FAMILY PROTEIN"/>
    <property type="match status" value="1"/>
</dbReference>
<reference evidence="2 3" key="1">
    <citation type="submission" date="2019-01" db="EMBL/GenBank/DDBJ databases">
        <title>Sequencing of cultivated peanut Arachis hypogaea provides insights into genome evolution and oil improvement.</title>
        <authorList>
            <person name="Chen X."/>
        </authorList>
    </citation>
    <scope>NUCLEOTIDE SEQUENCE [LARGE SCALE GENOMIC DNA]</scope>
    <source>
        <strain evidence="3">cv. Fuhuasheng</strain>
        <tissue evidence="2">Leaves</tissue>
    </source>
</reference>
<keyword evidence="3" id="KW-1185">Reference proteome</keyword>
<sequence>MLRKRSRSQQKDQNQMDSNSDHYSHQFLALGQNKTQQKHSIFNNVPCLFVGFGPKGLLDADSVRSPTSPLDSRVLSNLGNHVNIRTPKSSCNQRSWDCCKVGLSLIDSLEDCPKFNGKILRCSESKNISVTPKASNCEKAYLDYSNFDSSSSKSLPKDFCKAPPPFTTQKIGSILQKGGSESSVLFEIGDSGLDHEIFGKTRSCSLDSCSPLKTLYSDLVNSWNTDPNKDDFALKDVVVMNTTTQLSSPPHFIGGSKNYSKNTLSMCSCSNEFIKSLSANEIENSEDYTCDFARPESQNNSHFL</sequence>
<dbReference type="OrthoDB" id="685855at2759"/>